<protein>
    <recommendedName>
        <fullName evidence="4">Fimbrial assembly protein (PilN)</fullName>
    </recommendedName>
</protein>
<evidence type="ECO:0000313" key="2">
    <source>
        <dbReference type="EMBL" id="SIO02496.1"/>
    </source>
</evidence>
<evidence type="ECO:0008006" key="4">
    <source>
        <dbReference type="Google" id="ProtNLM"/>
    </source>
</evidence>
<organism evidence="2 3">
    <name type="scientific">Nitrosomonas cryotolerans ATCC 49181</name>
    <dbReference type="NCBI Taxonomy" id="1131553"/>
    <lineage>
        <taxon>Bacteria</taxon>
        <taxon>Pseudomonadati</taxon>
        <taxon>Pseudomonadota</taxon>
        <taxon>Betaproteobacteria</taxon>
        <taxon>Nitrosomonadales</taxon>
        <taxon>Nitrosomonadaceae</taxon>
        <taxon>Nitrosomonas</taxon>
    </lineage>
</organism>
<dbReference type="EMBL" id="FSRO01000001">
    <property type="protein sequence ID" value="SIO02496.1"/>
    <property type="molecule type" value="Genomic_DNA"/>
</dbReference>
<keyword evidence="1" id="KW-0812">Transmembrane</keyword>
<keyword evidence="1" id="KW-0472">Membrane</keyword>
<dbReference type="eggNOG" id="ENOG5032YN4">
    <property type="taxonomic scope" value="Bacteria"/>
</dbReference>
<dbReference type="RefSeq" id="WP_028460897.1">
    <property type="nucleotide sequence ID" value="NZ_FSRO01000001.1"/>
</dbReference>
<evidence type="ECO:0000256" key="1">
    <source>
        <dbReference type="SAM" id="Phobius"/>
    </source>
</evidence>
<gene>
    <name evidence="2" type="ORF">SAMN02743940_0549</name>
</gene>
<sequence length="182" mass="20867">MRSLKLTFPYAGQQVRSVDWSLLLMGAIILLSVLYQFRLTTESVNYWSVRVERIETQRQKKIAPRVRSTSHVREVGQEIQQEIIQANAIMNQINLPWESLFDSIEQASSKEIALLSLQPNVANRTLRIGGEAKTMSALLDFVEAIEREIIFEKAHLLNYKIKQNSPQQPVGFLLIASWIEIS</sequence>
<evidence type="ECO:0000313" key="3">
    <source>
        <dbReference type="Proteomes" id="UP000185062"/>
    </source>
</evidence>
<keyword evidence="3" id="KW-1185">Reference proteome</keyword>
<reference evidence="2 3" key="1">
    <citation type="submission" date="2016-12" db="EMBL/GenBank/DDBJ databases">
        <authorList>
            <person name="Song W.-J."/>
            <person name="Kurnit D.M."/>
        </authorList>
    </citation>
    <scope>NUCLEOTIDE SEQUENCE [LARGE SCALE GENOMIC DNA]</scope>
    <source>
        <strain evidence="2 3">ATCC 49181</strain>
    </source>
</reference>
<keyword evidence="1" id="KW-1133">Transmembrane helix</keyword>
<accession>A0A1N6G4L9</accession>
<dbReference type="Proteomes" id="UP000185062">
    <property type="component" value="Unassembled WGS sequence"/>
</dbReference>
<feature type="transmembrane region" description="Helical" evidence="1">
    <location>
        <begin position="20"/>
        <end position="37"/>
    </location>
</feature>
<proteinExistence type="predicted"/>
<dbReference type="STRING" id="44575.SAMN05216419_100560"/>
<name>A0A1N6G4L9_9PROT</name>
<dbReference type="AlphaFoldDB" id="A0A1N6G4L9"/>